<dbReference type="PANTHER" id="PTHR18945">
    <property type="entry name" value="NEUROTRANSMITTER GATED ION CHANNEL"/>
    <property type="match status" value="1"/>
</dbReference>
<evidence type="ECO:0000256" key="5">
    <source>
        <dbReference type="SAM" id="Phobius"/>
    </source>
</evidence>
<feature type="non-terminal residue" evidence="7">
    <location>
        <position position="1"/>
    </location>
</feature>
<protein>
    <recommendedName>
        <fullName evidence="6">Neurotransmitter-gated ion-channel ligand-binding domain-containing protein</fullName>
    </recommendedName>
</protein>
<dbReference type="FunFam" id="2.70.170.10:FF:000028">
    <property type="entry name" value="AcetylCholine Receptor"/>
    <property type="match status" value="1"/>
</dbReference>
<dbReference type="SUPFAM" id="SSF90112">
    <property type="entry name" value="Neurotransmitter-gated ion-channel transmembrane pore"/>
    <property type="match status" value="1"/>
</dbReference>
<name>A0ABD3X7Z2_SINWO</name>
<dbReference type="InterPro" id="IPR006201">
    <property type="entry name" value="Neur_channel"/>
</dbReference>
<feature type="domain" description="Neurotransmitter-gated ion-channel ligand-binding" evidence="6">
    <location>
        <begin position="73"/>
        <end position="274"/>
    </location>
</feature>
<keyword evidence="2 5" id="KW-0812">Transmembrane</keyword>
<evidence type="ECO:0000256" key="3">
    <source>
        <dbReference type="ARBA" id="ARBA00022989"/>
    </source>
</evidence>
<evidence type="ECO:0000313" key="8">
    <source>
        <dbReference type="Proteomes" id="UP001634394"/>
    </source>
</evidence>
<dbReference type="AlphaFoldDB" id="A0ABD3X7Z2"/>
<feature type="transmembrane region" description="Helical" evidence="5">
    <location>
        <begin position="279"/>
        <end position="300"/>
    </location>
</feature>
<organism evidence="7 8">
    <name type="scientific">Sinanodonta woodiana</name>
    <name type="common">Chinese pond mussel</name>
    <name type="synonym">Anodonta woodiana</name>
    <dbReference type="NCBI Taxonomy" id="1069815"/>
    <lineage>
        <taxon>Eukaryota</taxon>
        <taxon>Metazoa</taxon>
        <taxon>Spiralia</taxon>
        <taxon>Lophotrochozoa</taxon>
        <taxon>Mollusca</taxon>
        <taxon>Bivalvia</taxon>
        <taxon>Autobranchia</taxon>
        <taxon>Heteroconchia</taxon>
        <taxon>Palaeoheterodonta</taxon>
        <taxon>Unionida</taxon>
        <taxon>Unionoidea</taxon>
        <taxon>Unionidae</taxon>
        <taxon>Unioninae</taxon>
        <taxon>Sinanodonta</taxon>
    </lineage>
</organism>
<evidence type="ECO:0000256" key="1">
    <source>
        <dbReference type="ARBA" id="ARBA00004141"/>
    </source>
</evidence>
<keyword evidence="4 5" id="KW-0472">Membrane</keyword>
<comment type="subcellular location">
    <subcellularLocation>
        <location evidence="1">Membrane</location>
        <topology evidence="1">Multi-pass membrane protein</topology>
    </subcellularLocation>
</comment>
<feature type="transmembrane region" description="Helical" evidence="5">
    <location>
        <begin position="335"/>
        <end position="363"/>
    </location>
</feature>
<proteinExistence type="predicted"/>
<dbReference type="InterPro" id="IPR038050">
    <property type="entry name" value="Neuro_actylchol_rec"/>
</dbReference>
<dbReference type="Proteomes" id="UP001634394">
    <property type="component" value="Unassembled WGS sequence"/>
</dbReference>
<sequence>KCTTSNVLYTYCSKRPKKYELSTSQYYLIRHHTDYNIVKEGFQISYYYTTSVTAGTTTTTTTTVGPPVSRVAQLMDELTNSTFYNNENVPMKDLKYASPATVSFELTSIIDLNEKKGKLISVGKFTMQWLDELLVWEPAKKFNITYMYIPQDDVWKPSLVLANAYSGVQKMGASFVNVHVTHNGTVTWKPKRVLQSSCKLDLTYYPYDEHVCQLKFQLWAMDNSNINFTLASKGFYVSSDYSENSRWTLISSTYLQEIFSDRNMFTFNLRLRRNAGFQLYFLMFPMISLASLNVFAFVLPPESEEKARLSIVIFCGFLLNNVIQNKEMPKYSTELSLMSLYSLILLLNSFFILLLSLIVLRIAHFSDKLSPPSQCLCKFARAVSGLRSLLTFYCIRDKNPSQHVQWKQVASAIEFVFFWTFLIYYVIITACFNARIVGKS</sequence>
<evidence type="ECO:0000313" key="7">
    <source>
        <dbReference type="EMBL" id="KAL3880963.1"/>
    </source>
</evidence>
<dbReference type="CDD" id="cd18989">
    <property type="entry name" value="LGIC_ECD_cation"/>
    <property type="match status" value="1"/>
</dbReference>
<reference evidence="7 8" key="1">
    <citation type="submission" date="2024-11" db="EMBL/GenBank/DDBJ databases">
        <title>Chromosome-level genome assembly of the freshwater bivalve Anodonta woodiana.</title>
        <authorList>
            <person name="Chen X."/>
        </authorList>
    </citation>
    <scope>NUCLEOTIDE SEQUENCE [LARGE SCALE GENOMIC DNA]</scope>
    <source>
        <strain evidence="7">MN2024</strain>
        <tissue evidence="7">Gills</tissue>
    </source>
</reference>
<accession>A0ABD3X7Z2</accession>
<dbReference type="PROSITE" id="PS00236">
    <property type="entry name" value="NEUROTR_ION_CHANNEL"/>
    <property type="match status" value="1"/>
</dbReference>
<evidence type="ECO:0000256" key="2">
    <source>
        <dbReference type="ARBA" id="ARBA00022692"/>
    </source>
</evidence>
<dbReference type="Pfam" id="PF02931">
    <property type="entry name" value="Neur_chan_LBD"/>
    <property type="match status" value="1"/>
</dbReference>
<dbReference type="SUPFAM" id="SSF63712">
    <property type="entry name" value="Nicotinic receptor ligand binding domain-like"/>
    <property type="match status" value="1"/>
</dbReference>
<dbReference type="GO" id="GO:0016020">
    <property type="term" value="C:membrane"/>
    <property type="evidence" value="ECO:0007669"/>
    <property type="project" value="UniProtKB-SubCell"/>
</dbReference>
<dbReference type="InterPro" id="IPR006202">
    <property type="entry name" value="Neur_chan_lig-bd"/>
</dbReference>
<keyword evidence="8" id="KW-1185">Reference proteome</keyword>
<dbReference type="InterPro" id="IPR036734">
    <property type="entry name" value="Neur_chan_lig-bd_sf"/>
</dbReference>
<dbReference type="CDD" id="cd19051">
    <property type="entry name" value="LGIC_TM_cation"/>
    <property type="match status" value="1"/>
</dbReference>
<evidence type="ECO:0000259" key="6">
    <source>
        <dbReference type="Pfam" id="PF02931"/>
    </source>
</evidence>
<feature type="transmembrane region" description="Helical" evidence="5">
    <location>
        <begin position="416"/>
        <end position="437"/>
    </location>
</feature>
<gene>
    <name evidence="7" type="ORF">ACJMK2_033164</name>
</gene>
<dbReference type="Gene3D" id="1.20.58.390">
    <property type="entry name" value="Neurotransmitter-gated ion-channel transmembrane domain"/>
    <property type="match status" value="1"/>
</dbReference>
<keyword evidence="3 5" id="KW-1133">Transmembrane helix</keyword>
<dbReference type="EMBL" id="JBJQND010000004">
    <property type="protein sequence ID" value="KAL3880963.1"/>
    <property type="molecule type" value="Genomic_DNA"/>
</dbReference>
<comment type="caution">
    <text evidence="7">The sequence shown here is derived from an EMBL/GenBank/DDBJ whole genome shotgun (WGS) entry which is preliminary data.</text>
</comment>
<evidence type="ECO:0000256" key="4">
    <source>
        <dbReference type="ARBA" id="ARBA00023136"/>
    </source>
</evidence>
<dbReference type="InterPro" id="IPR036719">
    <property type="entry name" value="Neuro-gated_channel_TM_sf"/>
</dbReference>
<dbReference type="Gene3D" id="2.70.170.10">
    <property type="entry name" value="Neurotransmitter-gated ion-channel ligand-binding domain"/>
    <property type="match status" value="1"/>
</dbReference>
<dbReference type="InterPro" id="IPR018000">
    <property type="entry name" value="Neurotransmitter_ion_chnl_CS"/>
</dbReference>